<proteinExistence type="predicted"/>
<protein>
    <recommendedName>
        <fullName evidence="5">Type IV pilus assembly protein PilX</fullName>
    </recommendedName>
</protein>
<dbReference type="EMBL" id="MLJW01000088">
    <property type="protein sequence ID" value="OIR01074.1"/>
    <property type="molecule type" value="Genomic_DNA"/>
</dbReference>
<reference evidence="4" key="1">
    <citation type="submission" date="2016-10" db="EMBL/GenBank/DDBJ databases">
        <title>Sequence of Gallionella enrichment culture.</title>
        <authorList>
            <person name="Poehlein A."/>
            <person name="Muehling M."/>
            <person name="Daniel R."/>
        </authorList>
    </citation>
    <scope>NUCLEOTIDE SEQUENCE</scope>
</reference>
<dbReference type="Pfam" id="PF13681">
    <property type="entry name" value="PilX"/>
    <property type="match status" value="1"/>
</dbReference>
<keyword evidence="1" id="KW-1133">Transmembrane helix</keyword>
<feature type="domain" description="Type 4 fimbrial biogenesis protein PilX N-terminal" evidence="3">
    <location>
        <begin position="16"/>
        <end position="66"/>
    </location>
</feature>
<dbReference type="AlphaFoldDB" id="A0A1J5RYY9"/>
<organism evidence="4">
    <name type="scientific">mine drainage metagenome</name>
    <dbReference type="NCBI Taxonomy" id="410659"/>
    <lineage>
        <taxon>unclassified sequences</taxon>
        <taxon>metagenomes</taxon>
        <taxon>ecological metagenomes</taxon>
    </lineage>
</organism>
<evidence type="ECO:0000259" key="3">
    <source>
        <dbReference type="Pfam" id="PF14341"/>
    </source>
</evidence>
<feature type="domain" description="PilX/PilW C-terminal" evidence="2">
    <location>
        <begin position="131"/>
        <end position="193"/>
    </location>
</feature>
<dbReference type="Pfam" id="PF14341">
    <property type="entry name" value="PilX_N"/>
    <property type="match status" value="1"/>
</dbReference>
<evidence type="ECO:0000259" key="2">
    <source>
        <dbReference type="Pfam" id="PF13681"/>
    </source>
</evidence>
<comment type="caution">
    <text evidence="4">The sequence shown here is derived from an EMBL/GenBank/DDBJ whole genome shotgun (WGS) entry which is preliminary data.</text>
</comment>
<sequence>MNNWQLNAMGSRQKQQGFSLVMALGFMVFLTLIVLSMVNVTSSDEKIARNSRDKDLAFAAAEAALRDAEMYVSGSYMFPYNPKLNPALFTNNCNNALCDLRTNPTNLGALNFFDSSSSNLGSKSNVVGYASDGVTRTTYSPMINGVYFQPRYLIEIVKATDEPSNPNAWKYRITAQSVGKSKDTRVTLQELYNPY</sequence>
<dbReference type="InterPro" id="IPR025746">
    <property type="entry name" value="PilX_N_dom"/>
</dbReference>
<gene>
    <name evidence="4" type="ORF">GALL_168710</name>
</gene>
<evidence type="ECO:0000256" key="1">
    <source>
        <dbReference type="SAM" id="Phobius"/>
    </source>
</evidence>
<accession>A0A1J5RYY9</accession>
<name>A0A1J5RYY9_9ZZZZ</name>
<dbReference type="InterPro" id="IPR025205">
    <property type="entry name" value="PilX/PilW_C"/>
</dbReference>
<keyword evidence="1" id="KW-0812">Transmembrane</keyword>
<feature type="transmembrane region" description="Helical" evidence="1">
    <location>
        <begin position="20"/>
        <end position="40"/>
    </location>
</feature>
<keyword evidence="1" id="KW-0472">Membrane</keyword>
<evidence type="ECO:0008006" key="5">
    <source>
        <dbReference type="Google" id="ProtNLM"/>
    </source>
</evidence>
<evidence type="ECO:0000313" key="4">
    <source>
        <dbReference type="EMBL" id="OIR01074.1"/>
    </source>
</evidence>